<accession>R8BWF7</accession>
<dbReference type="InterPro" id="IPR015797">
    <property type="entry name" value="NUDIX_hydrolase-like_dom_sf"/>
</dbReference>
<dbReference type="Pfam" id="PF00293">
    <property type="entry name" value="NUDIX"/>
    <property type="match status" value="1"/>
</dbReference>
<evidence type="ECO:0000313" key="2">
    <source>
        <dbReference type="EMBL" id="EOO03639.1"/>
    </source>
</evidence>
<dbReference type="Gene3D" id="3.90.79.10">
    <property type="entry name" value="Nucleoside Triphosphate Pyrophosphohydrolase"/>
    <property type="match status" value="1"/>
</dbReference>
<dbReference type="KEGG" id="tmn:UCRPA7_838"/>
<proteinExistence type="predicted"/>
<dbReference type="HOGENOM" id="CLU_067850_0_0_1"/>
<dbReference type="PROSITE" id="PS51462">
    <property type="entry name" value="NUDIX"/>
    <property type="match status" value="1"/>
</dbReference>
<organism evidence="2 3">
    <name type="scientific">Phaeoacremonium minimum (strain UCR-PA7)</name>
    <name type="common">Esca disease fungus</name>
    <name type="synonym">Togninia minima</name>
    <dbReference type="NCBI Taxonomy" id="1286976"/>
    <lineage>
        <taxon>Eukaryota</taxon>
        <taxon>Fungi</taxon>
        <taxon>Dikarya</taxon>
        <taxon>Ascomycota</taxon>
        <taxon>Pezizomycotina</taxon>
        <taxon>Sordariomycetes</taxon>
        <taxon>Sordariomycetidae</taxon>
        <taxon>Togniniales</taxon>
        <taxon>Togniniaceae</taxon>
        <taxon>Phaeoacremonium</taxon>
    </lineage>
</organism>
<dbReference type="RefSeq" id="XP_007911620.1">
    <property type="nucleotide sequence ID" value="XM_007913429.1"/>
</dbReference>
<dbReference type="GeneID" id="19329224"/>
<gene>
    <name evidence="2" type="ORF">UCRPA7_838</name>
</gene>
<sequence length="183" mass="20234">MTSATSQPTGAPTTFIISPELNLSEYNLSIPEYLAVHPSVHRVGASVIVFHGPHQKTRWEVPGGATEHTDATLLHAGARELWEEAGLRMASVRRCVDATRGFVDGGKRWRLITFEAEVDGGDGEAPPPVTLDPEEHVAYLWATEEEVRARRCGDVELDFAFKEFADMIMGAFEERNRGKKVDS</sequence>
<dbReference type="Proteomes" id="UP000014074">
    <property type="component" value="Unassembled WGS sequence"/>
</dbReference>
<keyword evidence="3" id="KW-1185">Reference proteome</keyword>
<dbReference type="OrthoDB" id="276276at2759"/>
<protein>
    <submittedName>
        <fullName evidence="2">Putative nudix domain-containing protein</fullName>
    </submittedName>
</protein>
<feature type="domain" description="Nudix hydrolase" evidence="1">
    <location>
        <begin position="1"/>
        <end position="165"/>
    </location>
</feature>
<evidence type="ECO:0000313" key="3">
    <source>
        <dbReference type="Proteomes" id="UP000014074"/>
    </source>
</evidence>
<name>R8BWF7_PHAM7</name>
<dbReference type="SUPFAM" id="SSF55811">
    <property type="entry name" value="Nudix"/>
    <property type="match status" value="1"/>
</dbReference>
<dbReference type="eggNOG" id="ENOG502S8JU">
    <property type="taxonomic scope" value="Eukaryota"/>
</dbReference>
<dbReference type="InterPro" id="IPR000086">
    <property type="entry name" value="NUDIX_hydrolase_dom"/>
</dbReference>
<evidence type="ECO:0000259" key="1">
    <source>
        <dbReference type="PROSITE" id="PS51462"/>
    </source>
</evidence>
<reference evidence="3" key="1">
    <citation type="journal article" date="2013" name="Genome Announc.">
        <title>Draft genome sequence of the ascomycete Phaeoacremonium aleophilum strain UCR-PA7, a causal agent of the esca disease complex in grapevines.</title>
        <authorList>
            <person name="Blanco-Ulate B."/>
            <person name="Rolshausen P."/>
            <person name="Cantu D."/>
        </authorList>
    </citation>
    <scope>NUCLEOTIDE SEQUENCE [LARGE SCALE GENOMIC DNA]</scope>
    <source>
        <strain evidence="3">UCR-PA7</strain>
    </source>
</reference>
<dbReference type="AlphaFoldDB" id="R8BWF7"/>
<dbReference type="CDD" id="cd02883">
    <property type="entry name" value="NUDIX_Hydrolase"/>
    <property type="match status" value="1"/>
</dbReference>
<dbReference type="EMBL" id="KB932817">
    <property type="protein sequence ID" value="EOO03639.1"/>
    <property type="molecule type" value="Genomic_DNA"/>
</dbReference>